<proteinExistence type="predicted"/>
<dbReference type="SMART" id="SM00220">
    <property type="entry name" value="S_TKc"/>
    <property type="match status" value="1"/>
</dbReference>
<reference evidence="8 9" key="1">
    <citation type="submission" date="2020-08" db="EMBL/GenBank/DDBJ databases">
        <title>Acidobacteriota in marine sediments use diverse sulfur dissimilation pathways.</title>
        <authorList>
            <person name="Wasmund K."/>
        </authorList>
    </citation>
    <scope>NUCLEOTIDE SEQUENCE [LARGE SCALE GENOMIC DNA]</scope>
    <source>
        <strain evidence="8">MAG AM3-A</strain>
    </source>
</reference>
<evidence type="ECO:0000313" key="9">
    <source>
        <dbReference type="Proteomes" id="UP000598633"/>
    </source>
</evidence>
<dbReference type="PANTHER" id="PTHR43289">
    <property type="entry name" value="MITOGEN-ACTIVATED PROTEIN KINASE KINASE KINASE 20-RELATED"/>
    <property type="match status" value="1"/>
</dbReference>
<feature type="transmembrane region" description="Helical" evidence="6">
    <location>
        <begin position="23"/>
        <end position="42"/>
    </location>
</feature>
<protein>
    <submittedName>
        <fullName evidence="8">Protein kinase</fullName>
    </submittedName>
</protein>
<dbReference type="Gene3D" id="3.30.200.20">
    <property type="entry name" value="Phosphorylase Kinase, domain 1"/>
    <property type="match status" value="1"/>
</dbReference>
<dbReference type="SUPFAM" id="SSF56112">
    <property type="entry name" value="Protein kinase-like (PK-like)"/>
    <property type="match status" value="1"/>
</dbReference>
<evidence type="ECO:0000256" key="4">
    <source>
        <dbReference type="ARBA" id="ARBA00022840"/>
    </source>
</evidence>
<dbReference type="Proteomes" id="UP000598633">
    <property type="component" value="Unassembled WGS sequence"/>
</dbReference>
<dbReference type="PROSITE" id="PS00108">
    <property type="entry name" value="PROTEIN_KINASE_ST"/>
    <property type="match status" value="1"/>
</dbReference>
<dbReference type="InterPro" id="IPR017441">
    <property type="entry name" value="Protein_kinase_ATP_BS"/>
</dbReference>
<evidence type="ECO:0000256" key="2">
    <source>
        <dbReference type="ARBA" id="ARBA00022741"/>
    </source>
</evidence>
<dbReference type="PROSITE" id="PS00107">
    <property type="entry name" value="PROTEIN_KINASE_ATP"/>
    <property type="match status" value="1"/>
</dbReference>
<evidence type="ECO:0000313" key="8">
    <source>
        <dbReference type="EMBL" id="MBD3870417.1"/>
    </source>
</evidence>
<dbReference type="Pfam" id="PF00069">
    <property type="entry name" value="Pkinase"/>
    <property type="match status" value="1"/>
</dbReference>
<feature type="domain" description="Protein kinase" evidence="7">
    <location>
        <begin position="594"/>
        <end position="846"/>
    </location>
</feature>
<keyword evidence="2 5" id="KW-0547">Nucleotide-binding</keyword>
<dbReference type="InterPro" id="IPR008271">
    <property type="entry name" value="Ser/Thr_kinase_AS"/>
</dbReference>
<dbReference type="PROSITE" id="PS50011">
    <property type="entry name" value="PROTEIN_KINASE_DOM"/>
    <property type="match status" value="1"/>
</dbReference>
<dbReference type="InterPro" id="IPR000719">
    <property type="entry name" value="Prot_kinase_dom"/>
</dbReference>
<sequence>MEALSAIPLILVAFVPSRTRRSIVLLVIGLATSAAINLPWFAERLKIGEVSEIPILQAFSNPGAMVIVNLIAGVVIVWSLAQLLLGGSPQQRLERTLMSRGDFVGAAQMRAKKGDKRGALALYRKGKEWNEAARIALELGREAEAAEMLKRTGGHHLGEAARLFRRAGDIAAAQRCDRGLAEWLTNRGRYDEAVEAWTRAGEPKRAASAAVLALDEGKFSSSHTALPAARRAVEQIGDQHSLARLHELEGNWQAAAHAWRSAGEHGLAAEIFRKAGLIHDAAVSESAAGNHREAAQLRLRQLDKLRENLAAKHTRSGAEPEEIENLKQQIEREETSLIPILAELGMRGEMLELIRASGRAEDAVQTLLDQGEEAEAAEFAINAHQWRIAAPLLEQLNRWGEASDIYELAGDVEAAARCAEKAGEDERALELYRGLGIPVGTANCMARLGYLQDALAELHRGGLMQEACEVLQNHPGPVPDIPHVMLDMAKWARENLSAETSIACLQRAVIGVALQPGRLGPAVALAHELYQVGERAPALAQLERVLAFDYSCEPARKLRALIEADRTAKGSSSDQKGTALGDDSKAELAALQRYEILTKLGRGGMGVVYKARDTRLERDVAIKVLRTTSSEEAARLGQEAKAAATLNHPGIVTIHDFEAGFDGYFIAMEFVPGEAMDDLLKNDPERVRSRLAPLLLRLADAITYAHSRHVIHRDLKPGNILVTPDNEVKILDFGIAARLDRGDGENVSISGTPFYMAPEQIQGQPPTPATDIYAFGATAFHLATGRPPFHTGNVIDAHLNTLPPDPLDLVPDLNPELSRIILRCLEKNPEDRYANTGELCVDLEVLCR</sequence>
<feature type="transmembrane region" description="Helical" evidence="6">
    <location>
        <begin position="62"/>
        <end position="85"/>
    </location>
</feature>
<evidence type="ECO:0000259" key="7">
    <source>
        <dbReference type="PROSITE" id="PS50011"/>
    </source>
</evidence>
<dbReference type="AlphaFoldDB" id="A0A8J6XX28"/>
<dbReference type="Gene3D" id="1.10.510.10">
    <property type="entry name" value="Transferase(Phosphotransferase) domain 1"/>
    <property type="match status" value="1"/>
</dbReference>
<keyword evidence="6" id="KW-0812">Transmembrane</keyword>
<dbReference type="CDD" id="cd14014">
    <property type="entry name" value="STKc_PknB_like"/>
    <property type="match status" value="1"/>
</dbReference>
<organism evidence="8 9">
    <name type="scientific">Candidatus Sulfomarinibacter kjeldsenii</name>
    <dbReference type="NCBI Taxonomy" id="2885994"/>
    <lineage>
        <taxon>Bacteria</taxon>
        <taxon>Pseudomonadati</taxon>
        <taxon>Acidobacteriota</taxon>
        <taxon>Thermoanaerobaculia</taxon>
        <taxon>Thermoanaerobaculales</taxon>
        <taxon>Candidatus Sulfomarinibacteraceae</taxon>
        <taxon>Candidatus Sulfomarinibacter</taxon>
    </lineage>
</organism>
<evidence type="ECO:0000256" key="1">
    <source>
        <dbReference type="ARBA" id="ARBA00022679"/>
    </source>
</evidence>
<keyword evidence="6" id="KW-1133">Transmembrane helix</keyword>
<comment type="caution">
    <text evidence="8">The sequence shown here is derived from an EMBL/GenBank/DDBJ whole genome shotgun (WGS) entry which is preliminary data.</text>
</comment>
<name>A0A8J6XX28_9BACT</name>
<keyword evidence="1" id="KW-0808">Transferase</keyword>
<evidence type="ECO:0000256" key="6">
    <source>
        <dbReference type="SAM" id="Phobius"/>
    </source>
</evidence>
<dbReference type="PANTHER" id="PTHR43289:SF6">
    <property type="entry name" value="SERINE_THREONINE-PROTEIN KINASE NEKL-3"/>
    <property type="match status" value="1"/>
</dbReference>
<dbReference type="GO" id="GO:0005524">
    <property type="term" value="F:ATP binding"/>
    <property type="evidence" value="ECO:0007669"/>
    <property type="project" value="UniProtKB-UniRule"/>
</dbReference>
<evidence type="ECO:0000256" key="5">
    <source>
        <dbReference type="PROSITE-ProRule" id="PRU10141"/>
    </source>
</evidence>
<dbReference type="EMBL" id="JACXWA010000061">
    <property type="protein sequence ID" value="MBD3870417.1"/>
    <property type="molecule type" value="Genomic_DNA"/>
</dbReference>
<keyword evidence="3 8" id="KW-0418">Kinase</keyword>
<gene>
    <name evidence="8" type="ORF">IFJ97_03530</name>
</gene>
<accession>A0A8J6XX28</accession>
<feature type="binding site" evidence="5">
    <location>
        <position position="623"/>
    </location>
    <ligand>
        <name>ATP</name>
        <dbReference type="ChEBI" id="CHEBI:30616"/>
    </ligand>
</feature>
<dbReference type="GO" id="GO:0004674">
    <property type="term" value="F:protein serine/threonine kinase activity"/>
    <property type="evidence" value="ECO:0007669"/>
    <property type="project" value="TreeGrafter"/>
</dbReference>
<keyword evidence="4 5" id="KW-0067">ATP-binding</keyword>
<dbReference type="InterPro" id="IPR011009">
    <property type="entry name" value="Kinase-like_dom_sf"/>
</dbReference>
<evidence type="ECO:0000256" key="3">
    <source>
        <dbReference type="ARBA" id="ARBA00022777"/>
    </source>
</evidence>
<keyword evidence="6" id="KW-0472">Membrane</keyword>